<dbReference type="AlphaFoldDB" id="A0A8J1TVT3"/>
<dbReference type="Gene3D" id="3.10.100.10">
    <property type="entry name" value="Mannose-Binding Protein A, subunit A"/>
    <property type="match status" value="2"/>
</dbReference>
<gene>
    <name evidence="1" type="ORF">OFUS_LOCUS20470</name>
</gene>
<dbReference type="InterPro" id="IPR050111">
    <property type="entry name" value="C-type_lectin/snaclec_domain"/>
</dbReference>
<name>A0A8J1TVT3_OWEFU</name>
<protein>
    <submittedName>
        <fullName evidence="1">Uncharacterized protein</fullName>
    </submittedName>
</protein>
<dbReference type="CDD" id="cd00037">
    <property type="entry name" value="CLECT"/>
    <property type="match status" value="1"/>
</dbReference>
<dbReference type="EMBL" id="CAIIXF020000010">
    <property type="protein sequence ID" value="CAH1796014.1"/>
    <property type="molecule type" value="Genomic_DNA"/>
</dbReference>
<reference evidence="1" key="1">
    <citation type="submission" date="2022-03" db="EMBL/GenBank/DDBJ databases">
        <authorList>
            <person name="Martin C."/>
        </authorList>
    </citation>
    <scope>NUCLEOTIDE SEQUENCE</scope>
</reference>
<dbReference type="OrthoDB" id="6077435at2759"/>
<dbReference type="Pfam" id="PF00059">
    <property type="entry name" value="Lectin_C"/>
    <property type="match status" value="2"/>
</dbReference>
<dbReference type="InterPro" id="IPR016187">
    <property type="entry name" value="CTDL_fold"/>
</dbReference>
<evidence type="ECO:0000313" key="1">
    <source>
        <dbReference type="EMBL" id="CAH1796014.1"/>
    </source>
</evidence>
<dbReference type="PROSITE" id="PS50041">
    <property type="entry name" value="C_TYPE_LECTIN_2"/>
    <property type="match status" value="2"/>
</dbReference>
<dbReference type="SMART" id="SM00034">
    <property type="entry name" value="CLECT"/>
    <property type="match status" value="2"/>
</dbReference>
<organism evidence="1 2">
    <name type="scientific">Owenia fusiformis</name>
    <name type="common">Polychaete worm</name>
    <dbReference type="NCBI Taxonomy" id="6347"/>
    <lineage>
        <taxon>Eukaryota</taxon>
        <taxon>Metazoa</taxon>
        <taxon>Spiralia</taxon>
        <taxon>Lophotrochozoa</taxon>
        <taxon>Annelida</taxon>
        <taxon>Polychaeta</taxon>
        <taxon>Sedentaria</taxon>
        <taxon>Canalipalpata</taxon>
        <taxon>Sabellida</taxon>
        <taxon>Oweniida</taxon>
        <taxon>Oweniidae</taxon>
        <taxon>Owenia</taxon>
    </lineage>
</organism>
<evidence type="ECO:0000313" key="2">
    <source>
        <dbReference type="Proteomes" id="UP000749559"/>
    </source>
</evidence>
<sequence length="289" mass="33270">MIRCIILLCLTYQAFGQRCPLGWLPFKDNCYKFSDRWFSWDDARAVCKARQGDLADVRTLEERDFIVGEIRSRRQHFWFGLNDKAREGKYVWPDGSPLDNNLALWAKNQPNNWKNRQDCGLWQIWNSTEVSWNDGECYANYRYICKRSINTVDKCDFSNGWVPFGDKCFRLEESKLSWRDALARCKSMDGNLVGIDTQEKLRMISDTVTCTDTNNAVWIGLSDIKSPGNLAWADGVAVTITNWDVGQPKLAVPGGENCVEVLANTRYKWRVTACDVEKKAICERPQGTF</sequence>
<dbReference type="Proteomes" id="UP000749559">
    <property type="component" value="Unassembled WGS sequence"/>
</dbReference>
<keyword evidence="2" id="KW-1185">Reference proteome</keyword>
<dbReference type="InterPro" id="IPR018378">
    <property type="entry name" value="C-type_lectin_CS"/>
</dbReference>
<dbReference type="PANTHER" id="PTHR22803">
    <property type="entry name" value="MANNOSE, PHOSPHOLIPASE, LECTIN RECEPTOR RELATED"/>
    <property type="match status" value="1"/>
</dbReference>
<dbReference type="InterPro" id="IPR016186">
    <property type="entry name" value="C-type_lectin-like/link_sf"/>
</dbReference>
<proteinExistence type="predicted"/>
<comment type="caution">
    <text evidence="1">The sequence shown here is derived from an EMBL/GenBank/DDBJ whole genome shotgun (WGS) entry which is preliminary data.</text>
</comment>
<accession>A0A8J1TVT3</accession>
<dbReference type="PROSITE" id="PS00615">
    <property type="entry name" value="C_TYPE_LECTIN_1"/>
    <property type="match status" value="1"/>
</dbReference>
<dbReference type="SUPFAM" id="SSF56436">
    <property type="entry name" value="C-type lectin-like"/>
    <property type="match status" value="2"/>
</dbReference>
<dbReference type="InterPro" id="IPR001304">
    <property type="entry name" value="C-type_lectin-like"/>
</dbReference>